<dbReference type="Proteomes" id="UP001293254">
    <property type="component" value="Unassembled WGS sequence"/>
</dbReference>
<reference evidence="2" key="1">
    <citation type="submission" date="2020-06" db="EMBL/GenBank/DDBJ databases">
        <authorList>
            <person name="Li T."/>
            <person name="Hu X."/>
            <person name="Zhang T."/>
            <person name="Song X."/>
            <person name="Zhang H."/>
            <person name="Dai N."/>
            <person name="Sheng W."/>
            <person name="Hou X."/>
            <person name="Wei L."/>
        </authorList>
    </citation>
    <scope>NUCLEOTIDE SEQUENCE</scope>
    <source>
        <strain evidence="2">3651</strain>
        <tissue evidence="2">Leaf</tissue>
    </source>
</reference>
<organism evidence="2 3">
    <name type="scientific">Sesamum alatum</name>
    <dbReference type="NCBI Taxonomy" id="300844"/>
    <lineage>
        <taxon>Eukaryota</taxon>
        <taxon>Viridiplantae</taxon>
        <taxon>Streptophyta</taxon>
        <taxon>Embryophyta</taxon>
        <taxon>Tracheophyta</taxon>
        <taxon>Spermatophyta</taxon>
        <taxon>Magnoliopsida</taxon>
        <taxon>eudicotyledons</taxon>
        <taxon>Gunneridae</taxon>
        <taxon>Pentapetalae</taxon>
        <taxon>asterids</taxon>
        <taxon>lamiids</taxon>
        <taxon>Lamiales</taxon>
        <taxon>Pedaliaceae</taxon>
        <taxon>Sesamum</taxon>
    </lineage>
</organism>
<dbReference type="InterPro" id="IPR051884">
    <property type="entry name" value="Bis(5'-adenosyl)-TPase_reg"/>
</dbReference>
<sequence length="103" mass="11659">MLKPLLPFLTSRYSLSLTPFLYLHLSTRRLLPRRSPPPLSPGVTLPRASSSYSHNPHRMESESYAFGPYKIGAKEVFYSTQLSYALVNLRPVVPGHILYSVLI</sequence>
<evidence type="ECO:0000313" key="2">
    <source>
        <dbReference type="EMBL" id="KAK4440920.1"/>
    </source>
</evidence>
<dbReference type="AlphaFoldDB" id="A0AAE1Z248"/>
<feature type="region of interest" description="Disordered" evidence="1">
    <location>
        <begin position="33"/>
        <end position="57"/>
    </location>
</feature>
<accession>A0AAE1Z248</accession>
<dbReference type="EMBL" id="JACGWO010000001">
    <property type="protein sequence ID" value="KAK4440920.1"/>
    <property type="molecule type" value="Genomic_DNA"/>
</dbReference>
<gene>
    <name evidence="2" type="ORF">Salat_0426900</name>
</gene>
<evidence type="ECO:0000313" key="3">
    <source>
        <dbReference type="Proteomes" id="UP001293254"/>
    </source>
</evidence>
<reference evidence="2" key="2">
    <citation type="journal article" date="2024" name="Plant">
        <title>Genomic evolution and insights into agronomic trait innovations of Sesamum species.</title>
        <authorList>
            <person name="Miao H."/>
            <person name="Wang L."/>
            <person name="Qu L."/>
            <person name="Liu H."/>
            <person name="Sun Y."/>
            <person name="Le M."/>
            <person name="Wang Q."/>
            <person name="Wei S."/>
            <person name="Zheng Y."/>
            <person name="Lin W."/>
            <person name="Duan Y."/>
            <person name="Cao H."/>
            <person name="Xiong S."/>
            <person name="Wang X."/>
            <person name="Wei L."/>
            <person name="Li C."/>
            <person name="Ma Q."/>
            <person name="Ju M."/>
            <person name="Zhao R."/>
            <person name="Li G."/>
            <person name="Mu C."/>
            <person name="Tian Q."/>
            <person name="Mei H."/>
            <person name="Zhang T."/>
            <person name="Gao T."/>
            <person name="Zhang H."/>
        </authorList>
    </citation>
    <scope>NUCLEOTIDE SEQUENCE</scope>
    <source>
        <tissue evidence="2">Leaf</tissue>
    </source>
</reference>
<keyword evidence="3" id="KW-1185">Reference proteome</keyword>
<dbReference type="InterPro" id="IPR036265">
    <property type="entry name" value="HIT-like_sf"/>
</dbReference>
<dbReference type="PANTHER" id="PTHR46243">
    <property type="entry name" value="BIS(5'-ADENOSYL)-TRIPHOSPHATASE"/>
    <property type="match status" value="1"/>
</dbReference>
<name>A0AAE1Z248_9LAMI</name>
<evidence type="ECO:0000256" key="1">
    <source>
        <dbReference type="SAM" id="MobiDB-lite"/>
    </source>
</evidence>
<dbReference type="Gene3D" id="3.30.428.10">
    <property type="entry name" value="HIT-like"/>
    <property type="match status" value="1"/>
</dbReference>
<proteinExistence type="predicted"/>
<dbReference type="PANTHER" id="PTHR46243:SF1">
    <property type="entry name" value="BIS(5'-ADENOSYL)-TRIPHOSPHATASE"/>
    <property type="match status" value="1"/>
</dbReference>
<comment type="caution">
    <text evidence="2">The sequence shown here is derived from an EMBL/GenBank/DDBJ whole genome shotgun (WGS) entry which is preliminary data.</text>
</comment>
<protein>
    <submittedName>
        <fullName evidence="2">Bifunctional bis(5'-adenosyl)-triphosphatase/adenylylsulfatase FHIT</fullName>
    </submittedName>
</protein>